<comment type="caution">
    <text evidence="1">The sequence shown here is derived from an EMBL/GenBank/DDBJ whole genome shotgun (WGS) entry which is preliminary data.</text>
</comment>
<name>A0A6N7X0K6_9FIRM</name>
<protein>
    <submittedName>
        <fullName evidence="1">YdeI/OmpD-associated family protein</fullName>
    </submittedName>
</protein>
<dbReference type="EMBL" id="VUNE01000003">
    <property type="protein sequence ID" value="MST62500.1"/>
    <property type="molecule type" value="Genomic_DNA"/>
</dbReference>
<gene>
    <name evidence="1" type="ORF">FYJ71_05925</name>
</gene>
<keyword evidence="2" id="KW-1185">Reference proteome</keyword>
<dbReference type="AlphaFoldDB" id="A0A6N7X0K6"/>
<proteinExistence type="predicted"/>
<evidence type="ECO:0000313" key="2">
    <source>
        <dbReference type="Proteomes" id="UP000440713"/>
    </source>
</evidence>
<dbReference type="RefSeq" id="WP_154537893.1">
    <property type="nucleotide sequence ID" value="NZ_JAXFFP010000009.1"/>
</dbReference>
<sequence length="232" mass="27502">MDNTLYKKLKIDKFNKIILINKPKEITPFDGMDEISHFDLENVDNKIEISDLIISYVYNLEAMKNVIMKIKNKSILNKNGQIYLIYPKNKNKLNHDPIGRDSIFPYLEVDEDSGFVKNTEYKFNKMVALDENYTLIGLKYDSKITKKSKNLPSQRVDDYVDFVDKIEEFLREYPLQLEFYKSLAPGYKKDWARYIFSARTEVTIEKRKNEMVKILSEGFKTKQLYLSKKKDK</sequence>
<dbReference type="Pfam" id="PF13376">
    <property type="entry name" value="OmdA"/>
    <property type="match status" value="1"/>
</dbReference>
<evidence type="ECO:0000313" key="1">
    <source>
        <dbReference type="EMBL" id="MST62500.1"/>
    </source>
</evidence>
<dbReference type="Proteomes" id="UP000440713">
    <property type="component" value="Unassembled WGS sequence"/>
</dbReference>
<organism evidence="1 2">
    <name type="scientific">Peptostreptococcus porci</name>
    <dbReference type="NCBI Taxonomy" id="2652282"/>
    <lineage>
        <taxon>Bacteria</taxon>
        <taxon>Bacillati</taxon>
        <taxon>Bacillota</taxon>
        <taxon>Clostridia</taxon>
        <taxon>Peptostreptococcales</taxon>
        <taxon>Peptostreptococcaceae</taxon>
        <taxon>Peptostreptococcus</taxon>
    </lineage>
</organism>
<accession>A0A6N7X0K6</accession>
<reference evidence="1 2" key="1">
    <citation type="submission" date="2019-08" db="EMBL/GenBank/DDBJ databases">
        <title>In-depth cultivation of the pig gut microbiome towards novel bacterial diversity and tailored functional studies.</title>
        <authorList>
            <person name="Wylensek D."/>
            <person name="Hitch T.C.A."/>
            <person name="Clavel T."/>
        </authorList>
    </citation>
    <scope>NUCLEOTIDE SEQUENCE [LARGE SCALE GENOMIC DNA]</scope>
    <source>
        <strain evidence="1 2">WCA-SAB-591-4A-A</strain>
    </source>
</reference>